<dbReference type="Proteomes" id="UP000630594">
    <property type="component" value="Unassembled WGS sequence"/>
</dbReference>
<evidence type="ECO:0000313" key="1">
    <source>
        <dbReference type="EMBL" id="GGD28207.1"/>
    </source>
</evidence>
<sequence length="52" mass="5898">MTCALCGTRATSEAEALSWTTSVERGRTLHHCVTCSREHLRAIEGKFDSDWW</sequence>
<protein>
    <submittedName>
        <fullName evidence="1">Uncharacterized protein</fullName>
    </submittedName>
</protein>
<proteinExistence type="predicted"/>
<accession>A0ABQ1QKM9</accession>
<evidence type="ECO:0000313" key="2">
    <source>
        <dbReference type="Proteomes" id="UP000630594"/>
    </source>
</evidence>
<reference evidence="2" key="1">
    <citation type="journal article" date="2019" name="Int. J. Syst. Evol. Microbiol.">
        <title>The Global Catalogue of Microorganisms (GCM) 10K type strain sequencing project: providing services to taxonomists for standard genome sequencing and annotation.</title>
        <authorList>
            <consortium name="The Broad Institute Genomics Platform"/>
            <consortium name="The Broad Institute Genome Sequencing Center for Infectious Disease"/>
            <person name="Wu L."/>
            <person name="Ma J."/>
        </authorList>
    </citation>
    <scope>NUCLEOTIDE SEQUENCE [LARGE SCALE GENOMIC DNA]</scope>
    <source>
        <strain evidence="2">CCM 7403</strain>
    </source>
</reference>
<organism evidence="1 2">
    <name type="scientific">Nocardioides daphniae</name>
    <dbReference type="NCBI Taxonomy" id="402297"/>
    <lineage>
        <taxon>Bacteria</taxon>
        <taxon>Bacillati</taxon>
        <taxon>Actinomycetota</taxon>
        <taxon>Actinomycetes</taxon>
        <taxon>Propionibacteriales</taxon>
        <taxon>Nocardioidaceae</taxon>
        <taxon>Nocardioides</taxon>
    </lineage>
</organism>
<comment type="caution">
    <text evidence="1">The sequence shown here is derived from an EMBL/GenBank/DDBJ whole genome shotgun (WGS) entry which is preliminary data.</text>
</comment>
<dbReference type="EMBL" id="BMCK01000005">
    <property type="protein sequence ID" value="GGD28207.1"/>
    <property type="molecule type" value="Genomic_DNA"/>
</dbReference>
<keyword evidence="2" id="KW-1185">Reference proteome</keyword>
<name>A0ABQ1QKM9_9ACTN</name>
<gene>
    <name evidence="1" type="ORF">GCM10007231_29650</name>
</gene>